<dbReference type="GO" id="GO:0046872">
    <property type="term" value="F:metal ion binding"/>
    <property type="evidence" value="ECO:0007669"/>
    <property type="project" value="UniProtKB-KW"/>
</dbReference>
<dbReference type="InterPro" id="IPR000086">
    <property type="entry name" value="NUDIX_hydrolase_dom"/>
</dbReference>
<dbReference type="PROSITE" id="PS51462">
    <property type="entry name" value="NUDIX"/>
    <property type="match status" value="1"/>
</dbReference>
<keyword evidence="4 8" id="KW-0378">Hydrolase</keyword>
<accession>A0A644TPZ9</accession>
<dbReference type="AlphaFoldDB" id="A0A644TPZ9"/>
<keyword evidence="3" id="KW-0479">Metal-binding</keyword>
<gene>
    <name evidence="8" type="primary">nudL_4</name>
    <name evidence="8" type="ORF">SDC9_14791</name>
</gene>
<evidence type="ECO:0000256" key="4">
    <source>
        <dbReference type="ARBA" id="ARBA00022801"/>
    </source>
</evidence>
<dbReference type="CDD" id="cd03426">
    <property type="entry name" value="NUDIX_CoAse_Nudt7"/>
    <property type="match status" value="1"/>
</dbReference>
<dbReference type="GO" id="GO:0010945">
    <property type="term" value="F:coenzyme A diphosphatase activity"/>
    <property type="evidence" value="ECO:0007669"/>
    <property type="project" value="InterPro"/>
</dbReference>
<dbReference type="Pfam" id="PF00293">
    <property type="entry name" value="NUDIX"/>
    <property type="match status" value="1"/>
</dbReference>
<protein>
    <submittedName>
        <fullName evidence="8">Putative Nudix hydrolase NudL</fullName>
        <ecNumber evidence="8">3.6.1.-</ecNumber>
    </submittedName>
</protein>
<keyword evidence="6" id="KW-0464">Manganese</keyword>
<dbReference type="PANTHER" id="PTHR12992">
    <property type="entry name" value="NUDIX HYDROLASE"/>
    <property type="match status" value="1"/>
</dbReference>
<comment type="cofactor">
    <cofactor evidence="2">
        <name>Mg(2+)</name>
        <dbReference type="ChEBI" id="CHEBI:18420"/>
    </cofactor>
</comment>
<dbReference type="PANTHER" id="PTHR12992:SF11">
    <property type="entry name" value="MITOCHONDRIAL COENZYME A DIPHOSPHATASE NUDT8"/>
    <property type="match status" value="1"/>
</dbReference>
<sequence length="212" mass="23936">MTDVCFKKLIAMLAQNKRNVPSSYAFFRAAVLIPLVVNQGNLEMLFEVRSKELSWQPGEICFPGGRIDANDSTPVAAAVRETVEELGVTQNKIRVIGNIDEIISPIGVMLYPTVGLLEDTNFNLNQAEVAEVFTVPLSWLMKNQPLEAVMEMGTKPLEDFPFALLPDYPDEWRARTTYPVLFYKYDDYLIWGLTAYVLNKFVNMLDATDLVS</sequence>
<dbReference type="EC" id="3.6.1.-" evidence="8"/>
<evidence type="ECO:0000256" key="1">
    <source>
        <dbReference type="ARBA" id="ARBA00001936"/>
    </source>
</evidence>
<keyword evidence="5" id="KW-0460">Magnesium</keyword>
<evidence type="ECO:0000256" key="3">
    <source>
        <dbReference type="ARBA" id="ARBA00022723"/>
    </source>
</evidence>
<feature type="domain" description="Nudix hydrolase" evidence="7">
    <location>
        <begin position="26"/>
        <end position="164"/>
    </location>
</feature>
<dbReference type="SUPFAM" id="SSF55811">
    <property type="entry name" value="Nudix"/>
    <property type="match status" value="1"/>
</dbReference>
<proteinExistence type="predicted"/>
<organism evidence="8">
    <name type="scientific">bioreactor metagenome</name>
    <dbReference type="NCBI Taxonomy" id="1076179"/>
    <lineage>
        <taxon>unclassified sequences</taxon>
        <taxon>metagenomes</taxon>
        <taxon>ecological metagenomes</taxon>
    </lineage>
</organism>
<reference evidence="8" key="1">
    <citation type="submission" date="2019-08" db="EMBL/GenBank/DDBJ databases">
        <authorList>
            <person name="Kucharzyk K."/>
            <person name="Murdoch R.W."/>
            <person name="Higgins S."/>
            <person name="Loffler F."/>
        </authorList>
    </citation>
    <scope>NUCLEOTIDE SEQUENCE</scope>
</reference>
<comment type="caution">
    <text evidence="8">The sequence shown here is derived from an EMBL/GenBank/DDBJ whole genome shotgun (WGS) entry which is preliminary data.</text>
</comment>
<evidence type="ECO:0000256" key="6">
    <source>
        <dbReference type="ARBA" id="ARBA00023211"/>
    </source>
</evidence>
<dbReference type="InterPro" id="IPR015797">
    <property type="entry name" value="NUDIX_hydrolase-like_dom_sf"/>
</dbReference>
<evidence type="ECO:0000256" key="2">
    <source>
        <dbReference type="ARBA" id="ARBA00001946"/>
    </source>
</evidence>
<name>A0A644TPZ9_9ZZZZ</name>
<dbReference type="Gene3D" id="3.90.79.10">
    <property type="entry name" value="Nucleoside Triphosphate Pyrophosphohydrolase"/>
    <property type="match status" value="1"/>
</dbReference>
<comment type="cofactor">
    <cofactor evidence="1">
        <name>Mn(2+)</name>
        <dbReference type="ChEBI" id="CHEBI:29035"/>
    </cofactor>
</comment>
<dbReference type="InterPro" id="IPR045121">
    <property type="entry name" value="CoAse"/>
</dbReference>
<evidence type="ECO:0000259" key="7">
    <source>
        <dbReference type="PROSITE" id="PS51462"/>
    </source>
</evidence>
<dbReference type="EMBL" id="VSSQ01000044">
    <property type="protein sequence ID" value="MPL69058.1"/>
    <property type="molecule type" value="Genomic_DNA"/>
</dbReference>
<evidence type="ECO:0000313" key="8">
    <source>
        <dbReference type="EMBL" id="MPL69058.1"/>
    </source>
</evidence>
<evidence type="ECO:0000256" key="5">
    <source>
        <dbReference type="ARBA" id="ARBA00022842"/>
    </source>
</evidence>